<sequence>MKLLRIWIVVLLAVLLPIRGAMAAVMPCAPSSGVSQAEMHGQADTDEADGHRHHAGHGDAVQAGEHAAHDHDDPSSPDHDHASQKCNMCSASCSVPPMPAASAGLIEPTVLTEASYPELAAPAPTFQSDGQERPPRTL</sequence>
<evidence type="ECO:0000313" key="3">
    <source>
        <dbReference type="EMBL" id="PIM52899.1"/>
    </source>
</evidence>
<dbReference type="Proteomes" id="UP000231501">
    <property type="component" value="Unassembled WGS sequence"/>
</dbReference>
<dbReference type="AlphaFoldDB" id="A0A2G9CBJ7"/>
<reference evidence="3 4" key="1">
    <citation type="submission" date="2017-11" db="EMBL/GenBank/DDBJ databases">
        <title>Draft genome sequence of Mitsuaria sp. HWN-4.</title>
        <authorList>
            <person name="Gundlapally S.R."/>
        </authorList>
    </citation>
    <scope>NUCLEOTIDE SEQUENCE [LARGE SCALE GENOMIC DNA]</scope>
    <source>
        <strain evidence="3 4">HWN-4</strain>
    </source>
</reference>
<feature type="compositionally biased region" description="Basic and acidic residues" evidence="1">
    <location>
        <begin position="66"/>
        <end position="83"/>
    </location>
</feature>
<name>A0A2G9CBJ7_9BURK</name>
<protein>
    <recommendedName>
        <fullName evidence="5">DUF2946 domain-containing protein</fullName>
    </recommendedName>
</protein>
<proteinExistence type="predicted"/>
<keyword evidence="2" id="KW-0732">Signal</keyword>
<evidence type="ECO:0000256" key="1">
    <source>
        <dbReference type="SAM" id="MobiDB-lite"/>
    </source>
</evidence>
<gene>
    <name evidence="3" type="ORF">CS062_12365</name>
</gene>
<dbReference type="Pfam" id="PF11162">
    <property type="entry name" value="DUF2946"/>
    <property type="match status" value="1"/>
</dbReference>
<accession>A0A2G9CBJ7</accession>
<dbReference type="RefSeq" id="WP_099861939.1">
    <property type="nucleotide sequence ID" value="NZ_PEOG01000029.1"/>
</dbReference>
<evidence type="ECO:0000313" key="4">
    <source>
        <dbReference type="Proteomes" id="UP000231501"/>
    </source>
</evidence>
<feature type="chain" id="PRO_5013674809" description="DUF2946 domain-containing protein" evidence="2">
    <location>
        <begin position="24"/>
        <end position="138"/>
    </location>
</feature>
<organism evidence="3 4">
    <name type="scientific">Roseateles chitinivorans</name>
    <dbReference type="NCBI Taxonomy" id="2917965"/>
    <lineage>
        <taxon>Bacteria</taxon>
        <taxon>Pseudomonadati</taxon>
        <taxon>Pseudomonadota</taxon>
        <taxon>Betaproteobacteria</taxon>
        <taxon>Burkholderiales</taxon>
        <taxon>Sphaerotilaceae</taxon>
        <taxon>Roseateles</taxon>
    </lineage>
</organism>
<dbReference type="InterPro" id="IPR021333">
    <property type="entry name" value="DUF2946"/>
</dbReference>
<feature type="signal peptide" evidence="2">
    <location>
        <begin position="1"/>
        <end position="23"/>
    </location>
</feature>
<feature type="region of interest" description="Disordered" evidence="1">
    <location>
        <begin position="116"/>
        <end position="138"/>
    </location>
</feature>
<comment type="caution">
    <text evidence="3">The sequence shown here is derived from an EMBL/GenBank/DDBJ whole genome shotgun (WGS) entry which is preliminary data.</text>
</comment>
<dbReference type="EMBL" id="PEOG01000029">
    <property type="protein sequence ID" value="PIM52899.1"/>
    <property type="molecule type" value="Genomic_DNA"/>
</dbReference>
<keyword evidence="4" id="KW-1185">Reference proteome</keyword>
<feature type="region of interest" description="Disordered" evidence="1">
    <location>
        <begin position="31"/>
        <end position="89"/>
    </location>
</feature>
<evidence type="ECO:0008006" key="5">
    <source>
        <dbReference type="Google" id="ProtNLM"/>
    </source>
</evidence>
<evidence type="ECO:0000256" key="2">
    <source>
        <dbReference type="SAM" id="SignalP"/>
    </source>
</evidence>
<dbReference type="OrthoDB" id="9157311at2"/>